<gene>
    <name evidence="2" type="ORF">A54_190</name>
</gene>
<dbReference type="EMBL" id="OP744025">
    <property type="protein sequence ID" value="UZZ64430.1"/>
    <property type="molecule type" value="Genomic_DNA"/>
</dbReference>
<feature type="region of interest" description="Disordered" evidence="1">
    <location>
        <begin position="53"/>
        <end position="80"/>
    </location>
</feature>
<name>A0AAE9PRQ1_9CAUD</name>
<organism evidence="2 3">
    <name type="scientific">Escherichia phage A5-4</name>
    <dbReference type="NCBI Taxonomy" id="2996162"/>
    <lineage>
        <taxon>Viruses</taxon>
        <taxon>Duplodnaviria</taxon>
        <taxon>Heunggongvirae</taxon>
        <taxon>Uroviricota</taxon>
        <taxon>Caudoviricetes</taxon>
        <taxon>Vequintavirinae</taxon>
    </lineage>
</organism>
<reference evidence="2 3" key="1">
    <citation type="submission" date="2022-10" db="EMBL/GenBank/DDBJ databases">
        <authorList>
            <person name="Cortes-Martin A."/>
            <person name="Buttimer C.T.H."/>
            <person name="Hill C."/>
        </authorList>
    </citation>
    <scope>NUCLEOTIDE SEQUENCE [LARGE SCALE GENOMIC DNA]</scope>
</reference>
<proteinExistence type="predicted"/>
<feature type="compositionally biased region" description="Acidic residues" evidence="1">
    <location>
        <begin position="70"/>
        <end position="80"/>
    </location>
</feature>
<feature type="compositionally biased region" description="Basic and acidic residues" evidence="1">
    <location>
        <begin position="60"/>
        <end position="69"/>
    </location>
</feature>
<accession>A0AAE9PRQ1</accession>
<sequence length="80" mass="9109">MNINFNDATYEKLKYLATLEGRSVAAYISQKMDELTGQLVNVEYSLNDIPEGTPLAHMDLTPKPRIVDRDTDEQDGYANW</sequence>
<keyword evidence="3" id="KW-1185">Reference proteome</keyword>
<evidence type="ECO:0000313" key="3">
    <source>
        <dbReference type="Proteomes" id="UP001236076"/>
    </source>
</evidence>
<evidence type="ECO:0000313" key="2">
    <source>
        <dbReference type="EMBL" id="UZZ64430.1"/>
    </source>
</evidence>
<protein>
    <submittedName>
        <fullName evidence="2">Uncharacterized protein</fullName>
    </submittedName>
</protein>
<dbReference type="Proteomes" id="UP001236076">
    <property type="component" value="Segment"/>
</dbReference>
<evidence type="ECO:0000256" key="1">
    <source>
        <dbReference type="SAM" id="MobiDB-lite"/>
    </source>
</evidence>